<evidence type="ECO:0000259" key="8">
    <source>
        <dbReference type="Pfam" id="PF04052"/>
    </source>
</evidence>
<dbReference type="PROSITE" id="PS51318">
    <property type="entry name" value="TAT"/>
    <property type="match status" value="1"/>
</dbReference>
<evidence type="ECO:0000313" key="9">
    <source>
        <dbReference type="EMBL" id="BBF22135.1"/>
    </source>
</evidence>
<dbReference type="PANTHER" id="PTHR36842:SF1">
    <property type="entry name" value="PROTEIN TOLB"/>
    <property type="match status" value="1"/>
</dbReference>
<dbReference type="InterPro" id="IPR006311">
    <property type="entry name" value="TAT_signal"/>
</dbReference>
<keyword evidence="5 7" id="KW-0574">Periplasm</keyword>
<evidence type="ECO:0000256" key="1">
    <source>
        <dbReference type="ARBA" id="ARBA00004418"/>
    </source>
</evidence>
<dbReference type="InterPro" id="IPR011659">
    <property type="entry name" value="WD40"/>
</dbReference>
<dbReference type="GO" id="GO:0017038">
    <property type="term" value="P:protein import"/>
    <property type="evidence" value="ECO:0007669"/>
    <property type="project" value="InterPro"/>
</dbReference>
<dbReference type="InterPro" id="IPR007195">
    <property type="entry name" value="TolB_N"/>
</dbReference>
<feature type="chain" id="PRO_5016472745" description="Tol-Pal system protein TolB" evidence="7">
    <location>
        <begin position="34"/>
        <end position="436"/>
    </location>
</feature>
<dbReference type="HAMAP" id="MF_00671">
    <property type="entry name" value="TolB"/>
    <property type="match status" value="1"/>
</dbReference>
<reference evidence="9 10" key="1">
    <citation type="journal article" date="2018" name="Int. J. Syst. Evol. Microbiol.">
        <title>Mesosutterella multiformis gen. nov., sp. nov., a member of the family Sutterellaceae and Sutterella megalosphaeroides sp. nov., isolated from human faeces.</title>
        <authorList>
            <person name="Sakamoto M."/>
            <person name="Ikeyama N."/>
            <person name="Kunihiro T."/>
            <person name="Iino T."/>
            <person name="Yuki M."/>
            <person name="Ohkuma M."/>
        </authorList>
    </citation>
    <scope>NUCLEOTIDE SEQUENCE [LARGE SCALE GENOMIC DNA]</scope>
    <source>
        <strain evidence="9 10">6FBBBH3</strain>
    </source>
</reference>
<dbReference type="RefSeq" id="WP_232008793.1">
    <property type="nucleotide sequence ID" value="NZ_AP018786.1"/>
</dbReference>
<accession>A0A2Z6I6R0</accession>
<keyword evidence="3 7" id="KW-0132">Cell division</keyword>
<comment type="function">
    <text evidence="7">Part of the Tol-Pal system, which plays a role in outer membrane invagination during cell division and is important for maintaining outer membrane integrity.</text>
</comment>
<dbReference type="InterPro" id="IPR011042">
    <property type="entry name" value="6-blade_b-propeller_TolB-like"/>
</dbReference>
<evidence type="ECO:0000256" key="3">
    <source>
        <dbReference type="ARBA" id="ARBA00022618"/>
    </source>
</evidence>
<keyword evidence="6 7" id="KW-0131">Cell cycle</keyword>
<dbReference type="InterPro" id="IPR014167">
    <property type="entry name" value="Tol-Pal_TolB"/>
</dbReference>
<dbReference type="NCBIfam" id="TIGR02800">
    <property type="entry name" value="propeller_TolB"/>
    <property type="match status" value="1"/>
</dbReference>
<dbReference type="Proteomes" id="UP000271003">
    <property type="component" value="Chromosome"/>
</dbReference>
<comment type="subunit">
    <text evidence="7">The Tol-Pal system is composed of five core proteins: the inner membrane proteins TolA, TolQ and TolR, the periplasmic protein TolB and the outer membrane protein Pal. They form a network linking the inner and outer membranes and the peptidoglycan layer.</text>
</comment>
<dbReference type="GO" id="GO:0042597">
    <property type="term" value="C:periplasmic space"/>
    <property type="evidence" value="ECO:0007669"/>
    <property type="project" value="UniProtKB-SubCell"/>
</dbReference>
<dbReference type="EMBL" id="AP018786">
    <property type="protein sequence ID" value="BBF22135.1"/>
    <property type="molecule type" value="Genomic_DNA"/>
</dbReference>
<comment type="subcellular location">
    <subcellularLocation>
        <location evidence="1 7">Periplasm</location>
    </subcellularLocation>
</comment>
<feature type="domain" description="TolB N-terminal" evidence="8">
    <location>
        <begin position="35"/>
        <end position="134"/>
    </location>
</feature>
<organism evidence="9 10">
    <name type="scientific">Sutterella megalosphaeroides</name>
    <dbReference type="NCBI Taxonomy" id="2494234"/>
    <lineage>
        <taxon>Bacteria</taxon>
        <taxon>Pseudomonadati</taxon>
        <taxon>Pseudomonadota</taxon>
        <taxon>Betaproteobacteria</taxon>
        <taxon>Burkholderiales</taxon>
        <taxon>Sutterellaceae</taxon>
        <taxon>Sutterella</taxon>
    </lineage>
</organism>
<keyword evidence="10" id="KW-1185">Reference proteome</keyword>
<dbReference type="KEGG" id="sutt:SUTMEG_00260"/>
<evidence type="ECO:0000256" key="7">
    <source>
        <dbReference type="HAMAP-Rule" id="MF_00671"/>
    </source>
</evidence>
<dbReference type="Gene3D" id="3.40.50.10070">
    <property type="entry name" value="TolB, N-terminal domain"/>
    <property type="match status" value="1"/>
</dbReference>
<dbReference type="Pfam" id="PF07676">
    <property type="entry name" value="PD40"/>
    <property type="match status" value="5"/>
</dbReference>
<evidence type="ECO:0000256" key="2">
    <source>
        <dbReference type="ARBA" id="ARBA00009820"/>
    </source>
</evidence>
<sequence precursor="true">MSSNAFTPSLWSRRSVLGCGLAAGALAAAPAWADLRIEITGVGANQQPIALQTFQGTSGAPDDLARVIGDDLSRSGAFRVFSAGAESTEDDQQKPAALAAAAQQGATALVVGAVQEAGSRWEVRCFIYDCVTGNLIESYGTSVPKDDFRMAAHRCADLIYTRLTGEGPMFASQLAYVAQYAKNRYELVITDCDGANPRSALRSPEPIISPVWSPDGRRLAYVSFEHKKPIVYLQDLTTGRRRAVAAFPGNNSAPAFSPDGRRMAVALSRDGLTQIYLINTDGSGLVRFTKSYGIDTEPVFSQDGRWIYFTSDRGGTPQIYRQPVEGGGAVERVTFGSNYAISPDISPDGTRLAYVSRIENRYRIAVMDLATGRDLLVTSTERDESPSFAPNGRFLVFATEEGGRGVLGTCAADARLSTRLTGEGDIREPAWGPVLK</sequence>
<dbReference type="AlphaFoldDB" id="A0A2Z6I6R0"/>
<dbReference type="SUPFAM" id="SSF52964">
    <property type="entry name" value="TolB, N-terminal domain"/>
    <property type="match status" value="1"/>
</dbReference>
<dbReference type="PANTHER" id="PTHR36842">
    <property type="entry name" value="PROTEIN TOLB HOMOLOG"/>
    <property type="match status" value="1"/>
</dbReference>
<feature type="signal peptide" evidence="7">
    <location>
        <begin position="1"/>
        <end position="33"/>
    </location>
</feature>
<comment type="similarity">
    <text evidence="2 7">Belongs to the TolB family.</text>
</comment>
<protein>
    <recommendedName>
        <fullName evidence="7">Tol-Pal system protein TolB</fullName>
    </recommendedName>
</protein>
<dbReference type="Gene3D" id="2.120.10.30">
    <property type="entry name" value="TolB, C-terminal domain"/>
    <property type="match status" value="1"/>
</dbReference>
<name>A0A2Z6I6R0_9BURK</name>
<evidence type="ECO:0000256" key="5">
    <source>
        <dbReference type="ARBA" id="ARBA00022764"/>
    </source>
</evidence>
<dbReference type="SUPFAM" id="SSF69304">
    <property type="entry name" value="Tricorn protease N-terminal domain"/>
    <property type="match status" value="1"/>
</dbReference>
<evidence type="ECO:0000313" key="10">
    <source>
        <dbReference type="Proteomes" id="UP000271003"/>
    </source>
</evidence>
<evidence type="ECO:0000256" key="4">
    <source>
        <dbReference type="ARBA" id="ARBA00022729"/>
    </source>
</evidence>
<evidence type="ECO:0000256" key="6">
    <source>
        <dbReference type="ARBA" id="ARBA00023306"/>
    </source>
</evidence>
<keyword evidence="4 7" id="KW-0732">Signal</keyword>
<gene>
    <name evidence="7 9" type="primary">tolB</name>
    <name evidence="9" type="ORF">SUTMEG_00260</name>
</gene>
<dbReference type="GO" id="GO:0051301">
    <property type="term" value="P:cell division"/>
    <property type="evidence" value="ECO:0007669"/>
    <property type="project" value="UniProtKB-UniRule"/>
</dbReference>
<dbReference type="Pfam" id="PF04052">
    <property type="entry name" value="TolB_N"/>
    <property type="match status" value="1"/>
</dbReference>
<proteinExistence type="inferred from homology"/>